<evidence type="ECO:0000256" key="6">
    <source>
        <dbReference type="SAM" id="Phobius"/>
    </source>
</evidence>
<dbReference type="PROSITE" id="PS01218">
    <property type="entry name" value="TATC"/>
    <property type="match status" value="1"/>
</dbReference>
<name>A0A1Z1MDX4_9FLOR</name>
<feature type="transmembrane region" description="Helical" evidence="6">
    <location>
        <begin position="155"/>
        <end position="181"/>
    </location>
</feature>
<dbReference type="EMBL" id="MF101431">
    <property type="protein sequence ID" value="ARW64163.1"/>
    <property type="molecule type" value="Genomic_DNA"/>
</dbReference>
<accession>A0A1Z1MDX4</accession>
<evidence type="ECO:0000256" key="2">
    <source>
        <dbReference type="ARBA" id="ARBA00008882"/>
    </source>
</evidence>
<feature type="transmembrane region" description="Helical" evidence="6">
    <location>
        <begin position="109"/>
        <end position="135"/>
    </location>
</feature>
<keyword evidence="5 6" id="KW-0472">Membrane</keyword>
<feature type="transmembrane region" description="Helical" evidence="6">
    <location>
        <begin position="193"/>
        <end position="212"/>
    </location>
</feature>
<keyword evidence="7" id="KW-0150">Chloroplast</keyword>
<dbReference type="GO" id="GO:0043953">
    <property type="term" value="P:protein transport by the Tat complex"/>
    <property type="evidence" value="ECO:0007669"/>
    <property type="project" value="TreeGrafter"/>
</dbReference>
<gene>
    <name evidence="7" type="primary">tatC</name>
</gene>
<dbReference type="NCBIfam" id="TIGR00945">
    <property type="entry name" value="tatC"/>
    <property type="match status" value="1"/>
</dbReference>
<proteinExistence type="inferred from homology"/>
<organism evidence="7">
    <name type="scientific">Chondria sp.</name>
    <name type="common">in: red algae</name>
    <dbReference type="NCBI Taxonomy" id="1982705"/>
    <lineage>
        <taxon>Eukaryota</taxon>
        <taxon>Rhodophyta</taxon>
        <taxon>Florideophyceae</taxon>
        <taxon>Rhodymeniophycidae</taxon>
        <taxon>Ceramiales</taxon>
        <taxon>Rhodomelaceae</taxon>
        <taxon>Chondrieae</taxon>
        <taxon>Chondria</taxon>
    </lineage>
</organism>
<comment type="similarity">
    <text evidence="2">Belongs to the TatC family.</text>
</comment>
<dbReference type="Pfam" id="PF00902">
    <property type="entry name" value="TatC"/>
    <property type="match status" value="1"/>
</dbReference>
<dbReference type="AlphaFoldDB" id="A0A1Z1MDX4"/>
<evidence type="ECO:0000256" key="5">
    <source>
        <dbReference type="ARBA" id="ARBA00023136"/>
    </source>
</evidence>
<dbReference type="InterPro" id="IPR019820">
    <property type="entry name" value="Sec-indep_translocase_CS"/>
</dbReference>
<dbReference type="GO" id="GO:0033281">
    <property type="term" value="C:TAT protein transport complex"/>
    <property type="evidence" value="ECO:0007669"/>
    <property type="project" value="TreeGrafter"/>
</dbReference>
<feature type="transmembrane region" description="Helical" evidence="6">
    <location>
        <begin position="75"/>
        <end position="97"/>
    </location>
</feature>
<comment type="subcellular location">
    <subcellularLocation>
        <location evidence="1">Membrane</location>
        <topology evidence="1">Multi-pass membrane protein</topology>
    </subcellularLocation>
</comment>
<feature type="transmembrane region" description="Helical" evidence="6">
    <location>
        <begin position="26"/>
        <end position="44"/>
    </location>
</feature>
<feature type="transmembrane region" description="Helical" evidence="6">
    <location>
        <begin position="218"/>
        <end position="238"/>
    </location>
</feature>
<evidence type="ECO:0000256" key="1">
    <source>
        <dbReference type="ARBA" id="ARBA00004141"/>
    </source>
</evidence>
<evidence type="ECO:0000313" key="7">
    <source>
        <dbReference type="EMBL" id="ARW64163.1"/>
    </source>
</evidence>
<keyword evidence="7" id="KW-0934">Plastid</keyword>
<dbReference type="GO" id="GO:0009977">
    <property type="term" value="F:proton motive force dependent protein transmembrane transporter activity"/>
    <property type="evidence" value="ECO:0007669"/>
    <property type="project" value="TreeGrafter"/>
</dbReference>
<dbReference type="InterPro" id="IPR002033">
    <property type="entry name" value="TatC"/>
</dbReference>
<dbReference type="PRINTS" id="PR01840">
    <property type="entry name" value="TATCFAMILY"/>
</dbReference>
<sequence>MKEIYNNENNKSMPMVDHFIELRGRILVSLVVFILVTVICLVYSKSITMLLQKPALGIKFLQLAPGEYLFVSIKVALYFALLISTPFIFYQISLFILPGLTKKESKYLIIILIGSISLFFSGIIFSYKLLLPITLNFLVNYGSDIIEPIWSFEEYFNFIIVLLFSVAISFQIPVIQVILGITNIIRPEKMLQSWKYVVFFSSIIAAIITPSTDPMTQIIMSMMIVLLYLSGIFTLKILKE</sequence>
<keyword evidence="3 6" id="KW-0812">Transmembrane</keyword>
<dbReference type="GO" id="GO:0065002">
    <property type="term" value="P:intracellular protein transmembrane transport"/>
    <property type="evidence" value="ECO:0007669"/>
    <property type="project" value="TreeGrafter"/>
</dbReference>
<reference evidence="7" key="1">
    <citation type="journal article" date="2017" name="J. Phycol.">
        <title>Analysis of chloroplast genomes and a supermatrix inform reclassification of the Rhodomelaceae (Rhodophyta).</title>
        <authorList>
            <person name="Diaz-Tapia P."/>
            <person name="Maggs C.A."/>
            <person name="West J.A."/>
            <person name="Verbruggen H."/>
        </authorList>
    </citation>
    <scope>NUCLEOTIDE SEQUENCE</scope>
    <source>
        <strain evidence="7">PD745</strain>
    </source>
</reference>
<protein>
    <submittedName>
        <fullName evidence="7">Sec-independent protein translocase component TatC</fullName>
    </submittedName>
</protein>
<dbReference type="HAMAP" id="MF_00902">
    <property type="entry name" value="TatC"/>
    <property type="match status" value="1"/>
</dbReference>
<evidence type="ECO:0000256" key="3">
    <source>
        <dbReference type="ARBA" id="ARBA00022692"/>
    </source>
</evidence>
<keyword evidence="4 6" id="KW-1133">Transmembrane helix</keyword>
<evidence type="ECO:0000256" key="4">
    <source>
        <dbReference type="ARBA" id="ARBA00022989"/>
    </source>
</evidence>
<dbReference type="PANTHER" id="PTHR30371">
    <property type="entry name" value="SEC-INDEPENDENT PROTEIN TRANSLOCASE PROTEIN TATC"/>
    <property type="match status" value="1"/>
</dbReference>
<dbReference type="PANTHER" id="PTHR30371:SF0">
    <property type="entry name" value="SEC-INDEPENDENT PROTEIN TRANSLOCASE PROTEIN TATC, CHLOROPLASTIC-RELATED"/>
    <property type="match status" value="1"/>
</dbReference>
<geneLocation type="chloroplast" evidence="7"/>